<dbReference type="InterPro" id="IPR020471">
    <property type="entry name" value="AKR"/>
</dbReference>
<evidence type="ECO:0000313" key="3">
    <source>
        <dbReference type="EMBL" id="ARX87380.1"/>
    </source>
</evidence>
<dbReference type="AlphaFoldDB" id="A0A1Z1WLX3"/>
<reference evidence="3 4" key="1">
    <citation type="submission" date="2017-05" db="EMBL/GenBank/DDBJ databases">
        <title>Streptomyces alboflavus Genome sequencing and assembly.</title>
        <authorList>
            <person name="Wang Y."/>
            <person name="Du B."/>
            <person name="Ding Y."/>
            <person name="Liu H."/>
            <person name="Hou Q."/>
            <person name="Liu K."/>
            <person name="Wang C."/>
            <person name="Yao L."/>
        </authorList>
    </citation>
    <scope>NUCLEOTIDE SEQUENCE [LARGE SCALE GENOMIC DNA]</scope>
    <source>
        <strain evidence="3 4">MDJK44</strain>
    </source>
</reference>
<dbReference type="NCBIfam" id="NF007695">
    <property type="entry name" value="PRK10376.1"/>
    <property type="match status" value="1"/>
</dbReference>
<accession>A0A1Z1WLX3</accession>
<evidence type="ECO:0000256" key="1">
    <source>
        <dbReference type="ARBA" id="ARBA00023002"/>
    </source>
</evidence>
<dbReference type="PANTHER" id="PTHR43625">
    <property type="entry name" value="AFLATOXIN B1 ALDEHYDE REDUCTASE"/>
    <property type="match status" value="1"/>
</dbReference>
<sequence>MPNTNDLPDATAVPTAAVPASAAGTWLLGGDLPVHRMGFGAMRLPGRTWEGPAGDPRAARAVLRRAVELGVNHIDTAAFYFYKDLSANTFIREALHPYPDDLVIATKVGPDRDPDHNWLGAAGPAKLKADVHRNLRELGRDHLDLVHLRFLGADGPGDGRFEALAELREQGLIRHLGVSNATPAQLAEAQAVAPVVTVQNRFSPGHRDADARAMIALCARQGIAYVPFFPLGGAGAPHIAGLAAVADRHGATAAQVTLAWSLSVSPAMLAIPGTSSLAHLEENVAAAGLRLDAADLAELTADQPPTG</sequence>
<organism evidence="3 4">
    <name type="scientific">Streptomyces alboflavus</name>
    <dbReference type="NCBI Taxonomy" id="67267"/>
    <lineage>
        <taxon>Bacteria</taxon>
        <taxon>Bacillati</taxon>
        <taxon>Actinomycetota</taxon>
        <taxon>Actinomycetes</taxon>
        <taxon>Kitasatosporales</taxon>
        <taxon>Streptomycetaceae</taxon>
        <taxon>Streptomyces</taxon>
    </lineage>
</organism>
<gene>
    <name evidence="3" type="ORF">SMD44_06861</name>
</gene>
<evidence type="ECO:0000259" key="2">
    <source>
        <dbReference type="Pfam" id="PF00248"/>
    </source>
</evidence>
<dbReference type="eggNOG" id="COG0667">
    <property type="taxonomic scope" value="Bacteria"/>
</dbReference>
<feature type="domain" description="NADP-dependent oxidoreductase" evidence="2">
    <location>
        <begin position="36"/>
        <end position="300"/>
    </location>
</feature>
<dbReference type="Proteomes" id="UP000195880">
    <property type="component" value="Chromosome"/>
</dbReference>
<dbReference type="Pfam" id="PF00248">
    <property type="entry name" value="Aldo_ket_red"/>
    <property type="match status" value="1"/>
</dbReference>
<dbReference type="STRING" id="67267.GCA_000716675_03129"/>
<dbReference type="SUPFAM" id="SSF51430">
    <property type="entry name" value="NAD(P)-linked oxidoreductase"/>
    <property type="match status" value="1"/>
</dbReference>
<dbReference type="RefSeq" id="WP_087886353.1">
    <property type="nucleotide sequence ID" value="NZ_CP021748.1"/>
</dbReference>
<dbReference type="InterPro" id="IPR036812">
    <property type="entry name" value="NAD(P)_OxRdtase_dom_sf"/>
</dbReference>
<dbReference type="GO" id="GO:0016491">
    <property type="term" value="F:oxidoreductase activity"/>
    <property type="evidence" value="ECO:0007669"/>
    <property type="project" value="UniProtKB-KW"/>
</dbReference>
<dbReference type="PRINTS" id="PR00069">
    <property type="entry name" value="ALDKETRDTASE"/>
</dbReference>
<dbReference type="EMBL" id="CP021748">
    <property type="protein sequence ID" value="ARX87380.1"/>
    <property type="molecule type" value="Genomic_DNA"/>
</dbReference>
<dbReference type="KEGG" id="salf:SMD44_06861"/>
<proteinExistence type="predicted"/>
<dbReference type="PANTHER" id="PTHR43625:SF40">
    <property type="entry name" value="ALDO-KETO REDUCTASE YAKC [NADP(+)]"/>
    <property type="match status" value="1"/>
</dbReference>
<name>A0A1Z1WLX3_9ACTN</name>
<dbReference type="InterPro" id="IPR023210">
    <property type="entry name" value="NADP_OxRdtase_dom"/>
</dbReference>
<dbReference type="Gene3D" id="3.20.20.100">
    <property type="entry name" value="NADP-dependent oxidoreductase domain"/>
    <property type="match status" value="1"/>
</dbReference>
<protein>
    <submittedName>
        <fullName evidence="3">Aldo/keto reductase</fullName>
    </submittedName>
</protein>
<dbReference type="OrthoDB" id="9768793at2"/>
<keyword evidence="1" id="KW-0560">Oxidoreductase</keyword>
<keyword evidence="4" id="KW-1185">Reference proteome</keyword>
<dbReference type="CDD" id="cd19088">
    <property type="entry name" value="AKR_AKR13B1"/>
    <property type="match status" value="1"/>
</dbReference>
<dbReference type="GO" id="GO:0005737">
    <property type="term" value="C:cytoplasm"/>
    <property type="evidence" value="ECO:0007669"/>
    <property type="project" value="TreeGrafter"/>
</dbReference>
<dbReference type="InterPro" id="IPR050791">
    <property type="entry name" value="Aldo-Keto_reductase"/>
</dbReference>
<evidence type="ECO:0000313" key="4">
    <source>
        <dbReference type="Proteomes" id="UP000195880"/>
    </source>
</evidence>